<dbReference type="GO" id="GO:0005730">
    <property type="term" value="C:nucleolus"/>
    <property type="evidence" value="ECO:0007669"/>
    <property type="project" value="UniProtKB-SubCell"/>
</dbReference>
<name>A0AAN7Z7Q4_9PEZI</name>
<organism evidence="11 12">
    <name type="scientific">Xylaria bambusicola</name>
    <dbReference type="NCBI Taxonomy" id="326684"/>
    <lineage>
        <taxon>Eukaryota</taxon>
        <taxon>Fungi</taxon>
        <taxon>Dikarya</taxon>
        <taxon>Ascomycota</taxon>
        <taxon>Pezizomycotina</taxon>
        <taxon>Sordariomycetes</taxon>
        <taxon>Xylariomycetidae</taxon>
        <taxon>Xylariales</taxon>
        <taxon>Xylariaceae</taxon>
        <taxon>Xylaria</taxon>
    </lineage>
</organism>
<dbReference type="PANTHER" id="PTHR33911:SF1">
    <property type="entry name" value="RRNA-PROCESSING PROTEIN EFG1"/>
    <property type="match status" value="1"/>
</dbReference>
<evidence type="ECO:0000256" key="4">
    <source>
        <dbReference type="ARBA" id="ARBA00018689"/>
    </source>
</evidence>
<dbReference type="AlphaFoldDB" id="A0AAN7Z7Q4"/>
<proteinExistence type="inferred from homology"/>
<dbReference type="InterPro" id="IPR019310">
    <property type="entry name" value="Efg1"/>
</dbReference>
<dbReference type="EMBL" id="JAWHQM010000022">
    <property type="protein sequence ID" value="KAK5632002.1"/>
    <property type="molecule type" value="Genomic_DNA"/>
</dbReference>
<keyword evidence="12" id="KW-1185">Reference proteome</keyword>
<evidence type="ECO:0000256" key="1">
    <source>
        <dbReference type="ARBA" id="ARBA00002773"/>
    </source>
</evidence>
<dbReference type="Pfam" id="PF10153">
    <property type="entry name" value="Efg1"/>
    <property type="match status" value="1"/>
</dbReference>
<feature type="compositionally biased region" description="Polar residues" evidence="10">
    <location>
        <begin position="239"/>
        <end position="253"/>
    </location>
</feature>
<evidence type="ECO:0000256" key="8">
    <source>
        <dbReference type="ARBA" id="ARBA00023242"/>
    </source>
</evidence>
<keyword evidence="7 9" id="KW-0175">Coiled coil</keyword>
<evidence type="ECO:0000313" key="11">
    <source>
        <dbReference type="EMBL" id="KAK5632002.1"/>
    </source>
</evidence>
<reference evidence="11 12" key="1">
    <citation type="submission" date="2023-10" db="EMBL/GenBank/DDBJ databases">
        <title>Draft genome sequence of Xylaria bambusicola isolate GMP-LS, the root and basal stem rot pathogen of sugarcane in Indonesia.</title>
        <authorList>
            <person name="Selvaraj P."/>
            <person name="Muralishankar V."/>
            <person name="Muruganantham S."/>
            <person name="Sp S."/>
            <person name="Haryani S."/>
            <person name="Lau K.J.X."/>
            <person name="Naqvi N.I."/>
        </authorList>
    </citation>
    <scope>NUCLEOTIDE SEQUENCE [LARGE SCALE GENOMIC DNA]</scope>
    <source>
        <strain evidence="11">GMP-LS</strain>
    </source>
</reference>
<feature type="coiled-coil region" evidence="9">
    <location>
        <begin position="77"/>
        <end position="135"/>
    </location>
</feature>
<evidence type="ECO:0000313" key="12">
    <source>
        <dbReference type="Proteomes" id="UP001305414"/>
    </source>
</evidence>
<evidence type="ECO:0000256" key="3">
    <source>
        <dbReference type="ARBA" id="ARBA00006916"/>
    </source>
</evidence>
<sequence length="286" mass="32413">MKTSTKMSSKRKYSEFSAGHSVAGESRERTSHYQASKHKKKRDTAGDNPTSISWLKKRARTIERRLNRKDSLPANVQHELEKELDHHKQKLDDLADGKKRGAMIKKYHMVRFFERKKADRLAKQIRTQLEATTDEEERKKLQADLHTAGVDSLYAKYFPHRERYVSLYPASSSGVEEGEEGVKTEDASTAARSLRTERPPLWSVIEKAAKKGHSALVQIQERKSAGGSRSKSPQERPSTHPQIKTRTFATPQSEGLIKGKSKHRQGSELSDHSNDDDSDGGFFEEG</sequence>
<feature type="region of interest" description="Disordered" evidence="10">
    <location>
        <begin position="213"/>
        <end position="286"/>
    </location>
</feature>
<feature type="compositionally biased region" description="Acidic residues" evidence="10">
    <location>
        <begin position="276"/>
        <end position="286"/>
    </location>
</feature>
<dbReference type="Proteomes" id="UP001305414">
    <property type="component" value="Unassembled WGS sequence"/>
</dbReference>
<evidence type="ECO:0000256" key="7">
    <source>
        <dbReference type="ARBA" id="ARBA00023054"/>
    </source>
</evidence>
<evidence type="ECO:0000256" key="10">
    <source>
        <dbReference type="SAM" id="MobiDB-lite"/>
    </source>
</evidence>
<evidence type="ECO:0000256" key="5">
    <source>
        <dbReference type="ARBA" id="ARBA00019827"/>
    </source>
</evidence>
<protein>
    <recommendedName>
        <fullName evidence="4">rRNA-processing protein EFG1</fullName>
    </recommendedName>
    <alternativeName>
        <fullName evidence="5">rRNA-processing protein efg1</fullName>
    </alternativeName>
</protein>
<comment type="subcellular location">
    <subcellularLocation>
        <location evidence="2">Nucleus</location>
        <location evidence="2">Nucleolus</location>
    </subcellularLocation>
</comment>
<comment type="similarity">
    <text evidence="3">Belongs to the EFG1 family.</text>
</comment>
<feature type="compositionally biased region" description="Basic and acidic residues" evidence="10">
    <location>
        <begin position="265"/>
        <end position="275"/>
    </location>
</feature>
<dbReference type="PANTHER" id="PTHR33911">
    <property type="entry name" value="RRNA-PROCESSING PROTEIN EFG1"/>
    <property type="match status" value="1"/>
</dbReference>
<evidence type="ECO:0000256" key="6">
    <source>
        <dbReference type="ARBA" id="ARBA00022552"/>
    </source>
</evidence>
<evidence type="ECO:0000256" key="2">
    <source>
        <dbReference type="ARBA" id="ARBA00004604"/>
    </source>
</evidence>
<feature type="region of interest" description="Disordered" evidence="10">
    <location>
        <begin position="172"/>
        <end position="195"/>
    </location>
</feature>
<evidence type="ECO:0000256" key="9">
    <source>
        <dbReference type="SAM" id="Coils"/>
    </source>
</evidence>
<accession>A0AAN7Z7Q4</accession>
<feature type="region of interest" description="Disordered" evidence="10">
    <location>
        <begin position="1"/>
        <end position="56"/>
    </location>
</feature>
<dbReference type="InterPro" id="IPR050786">
    <property type="entry name" value="EFG1_rRNA-proc"/>
</dbReference>
<gene>
    <name evidence="11" type="ORF">RRF57_007716</name>
</gene>
<comment type="caution">
    <text evidence="11">The sequence shown here is derived from an EMBL/GenBank/DDBJ whole genome shotgun (WGS) entry which is preliminary data.</text>
</comment>
<dbReference type="GO" id="GO:0030688">
    <property type="term" value="C:preribosome, small subunit precursor"/>
    <property type="evidence" value="ECO:0007669"/>
    <property type="project" value="TreeGrafter"/>
</dbReference>
<comment type="function">
    <text evidence="1">Involved in rRNA processing.</text>
</comment>
<keyword evidence="8" id="KW-0539">Nucleus</keyword>
<dbReference type="GO" id="GO:0000462">
    <property type="term" value="P:maturation of SSU-rRNA from tricistronic rRNA transcript (SSU-rRNA, 5.8S rRNA, LSU-rRNA)"/>
    <property type="evidence" value="ECO:0007669"/>
    <property type="project" value="TreeGrafter"/>
</dbReference>
<keyword evidence="6" id="KW-0698">rRNA processing</keyword>